<dbReference type="PANTHER" id="PTHR31987">
    <property type="entry name" value="GLUTAMINASE A-RELATED"/>
    <property type="match status" value="1"/>
</dbReference>
<dbReference type="InterPro" id="IPR033433">
    <property type="entry name" value="GtaA_N"/>
</dbReference>
<organism evidence="4 5">
    <name type="scientific">Candidatus Enterococcus myersii</name>
    <dbReference type="NCBI Taxonomy" id="2815322"/>
    <lineage>
        <taxon>Bacteria</taxon>
        <taxon>Bacillati</taxon>
        <taxon>Bacillota</taxon>
        <taxon>Bacilli</taxon>
        <taxon>Lactobacillales</taxon>
        <taxon>Enterococcaceae</taxon>
        <taxon>Enterococcus</taxon>
    </lineage>
</organism>
<evidence type="ECO:0000259" key="3">
    <source>
        <dbReference type="Pfam" id="PF17168"/>
    </source>
</evidence>
<reference evidence="4 5" key="1">
    <citation type="submission" date="2021-03" db="EMBL/GenBank/DDBJ databases">
        <title>Enterococcal diversity collection.</title>
        <authorList>
            <person name="Gilmore M.S."/>
            <person name="Schwartzman J."/>
            <person name="Van Tyne D."/>
            <person name="Martin M."/>
            <person name="Earl A.M."/>
            <person name="Manson A.L."/>
            <person name="Straub T."/>
            <person name="Salamzade R."/>
            <person name="Saavedra J."/>
            <person name="Lebreton F."/>
            <person name="Prichula J."/>
            <person name="Schaufler K."/>
            <person name="Gaca A."/>
            <person name="Sgardioli B."/>
            <person name="Wagenaar J."/>
            <person name="Strong T."/>
        </authorList>
    </citation>
    <scope>NUCLEOTIDE SEQUENCE [LARGE SCALE GENOMIC DNA]</scope>
    <source>
        <strain evidence="4 5">MJM12</strain>
    </source>
</reference>
<dbReference type="RefSeq" id="WP_206902516.1">
    <property type="nucleotide sequence ID" value="NZ_JAFLVT010000002.1"/>
</dbReference>
<name>A0ABS3H4I1_9ENTE</name>
<feature type="domain" description="Glutaminase A central" evidence="2">
    <location>
        <begin position="280"/>
        <end position="647"/>
    </location>
</feature>
<dbReference type="Pfam" id="PF16335">
    <property type="entry name" value="GtaA_6_Hairpin"/>
    <property type="match status" value="1"/>
</dbReference>
<dbReference type="InterPro" id="IPR032514">
    <property type="entry name" value="GtaA_central"/>
</dbReference>
<dbReference type="SUPFAM" id="SSF48208">
    <property type="entry name" value="Six-hairpin glycosidases"/>
    <property type="match status" value="1"/>
</dbReference>
<evidence type="ECO:0000259" key="2">
    <source>
        <dbReference type="Pfam" id="PF16335"/>
    </source>
</evidence>
<feature type="domain" description="DUF4964" evidence="1">
    <location>
        <begin position="6"/>
        <end position="62"/>
    </location>
</feature>
<evidence type="ECO:0000313" key="5">
    <source>
        <dbReference type="Proteomes" id="UP000664256"/>
    </source>
</evidence>
<dbReference type="Proteomes" id="UP000664256">
    <property type="component" value="Unassembled WGS sequence"/>
</dbReference>
<keyword evidence="5" id="KW-1185">Reference proteome</keyword>
<protein>
    <submittedName>
        <fullName evidence="4">DUF4965 domain-containing protein</fullName>
    </submittedName>
</protein>
<sequence>MTKVNRGASIPLILSDPYFSIWSPADRLTDCDTQSWTGKEQPVRGYIQIGDATYRFMGADDLIPAIAQQDLEVTATQTKYTFANEVVHLELTFSVDLDLQDLQKISEPVTMITVKADVKNDEKAAITFAFSEEICRDKTQEPLHWHKITTDDEKMVWMGKRRQTPLDSTGDLIDIDWGYLYLAAPSSLAITYQKQREMLLAHFPIQSGQATTILAAYDDIHAINYFGTACNALWKENYSGMYDLLQNYLINLPARLANCKKIDDKIQQASITSGGKTLDFITAFSYRQSICAHKLIRDEQGEIVFLSKECSSNGCIGTVDISYPSLPLYLLYQTELAKGMLRPVYKFAALPVWEFDFAPHDVGRYPYATGQVYGEITNQGDEGWPDRGAYGTVYDYYQLPVGQNVYHYEQQMPIEESGNMLAMAAAIYLRDGDDQFFNQHLKTNLRWADYLATFGQDPENQLCTDDFAGHLAHNCNLSLKAITALAMFGKALLAAGYEKEGALYSKRAKEMAAIWQKTAIANGEHTPLSFDRPDSWSMKYNIVWDNLFELGLFPAQLMEKEIKKYLAEANEFGIPLDERADYTKADWIMWISIFAQNEEEMEKIIQPVRHYLENTPNRVPFSDWYDTKNAKVMNFKNRTVVGAMFMPLLKQALVKNLVKA</sequence>
<dbReference type="EMBL" id="JAFLVT010000002">
    <property type="protein sequence ID" value="MBO0448309.1"/>
    <property type="molecule type" value="Genomic_DNA"/>
</dbReference>
<dbReference type="PANTHER" id="PTHR31987:SF1">
    <property type="entry name" value="GLUTAMINASE A"/>
    <property type="match status" value="1"/>
</dbReference>
<dbReference type="InterPro" id="IPR052743">
    <property type="entry name" value="Glutaminase_GtaA"/>
</dbReference>
<dbReference type="InterPro" id="IPR032515">
    <property type="entry name" value="DUF4964"/>
</dbReference>
<evidence type="ECO:0000259" key="1">
    <source>
        <dbReference type="Pfam" id="PF16334"/>
    </source>
</evidence>
<dbReference type="InterPro" id="IPR008928">
    <property type="entry name" value="6-hairpin_glycosidase_sf"/>
</dbReference>
<dbReference type="Pfam" id="PF17168">
    <property type="entry name" value="DUF5127"/>
    <property type="match status" value="1"/>
</dbReference>
<proteinExistence type="predicted"/>
<feature type="domain" description="Glutaminase A N-terminal" evidence="3">
    <location>
        <begin position="76"/>
        <end position="196"/>
    </location>
</feature>
<accession>A0ABS3H4I1</accession>
<gene>
    <name evidence="4" type="ORF">JZO76_02050</name>
</gene>
<comment type="caution">
    <text evidence="4">The sequence shown here is derived from an EMBL/GenBank/DDBJ whole genome shotgun (WGS) entry which is preliminary data.</text>
</comment>
<evidence type="ECO:0000313" key="4">
    <source>
        <dbReference type="EMBL" id="MBO0448309.1"/>
    </source>
</evidence>
<dbReference type="Pfam" id="PF16334">
    <property type="entry name" value="DUF4964"/>
    <property type="match status" value="1"/>
</dbReference>